<dbReference type="PANTHER" id="PTHR37389">
    <property type="entry name" value="NODULIN-24"/>
    <property type="match status" value="1"/>
</dbReference>
<protein>
    <submittedName>
        <fullName evidence="3">Uncharacterized protein</fullName>
    </submittedName>
</protein>
<evidence type="ECO:0000256" key="1">
    <source>
        <dbReference type="SAM" id="MobiDB-lite"/>
    </source>
</evidence>
<feature type="compositionally biased region" description="Basic and acidic residues" evidence="1">
    <location>
        <begin position="41"/>
        <end position="61"/>
    </location>
</feature>
<evidence type="ECO:0000313" key="4">
    <source>
        <dbReference type="Proteomes" id="UP001172457"/>
    </source>
</evidence>
<name>A0AA38U0I0_9ASTR</name>
<feature type="chain" id="PRO_5041292275" evidence="2">
    <location>
        <begin position="26"/>
        <end position="116"/>
    </location>
</feature>
<dbReference type="InterPro" id="IPR010800">
    <property type="entry name" value="GRP"/>
</dbReference>
<comment type="caution">
    <text evidence="3">The sequence shown here is derived from an EMBL/GenBank/DDBJ whole genome shotgun (WGS) entry which is preliminary data.</text>
</comment>
<gene>
    <name evidence="3" type="ORF">OSB04_006157</name>
</gene>
<keyword evidence="2" id="KW-0732">Signal</keyword>
<dbReference type="Proteomes" id="UP001172457">
    <property type="component" value="Chromosome 2"/>
</dbReference>
<keyword evidence="4" id="KW-1185">Reference proteome</keyword>
<sequence length="116" mass="12407">MASRTFLFLALAFSVLLLVTSEVAAAKDLASNPDSQINGHGGHDNDGDGGHDNDGDCGHDNDDHHHHHFRHHHHHHHGGGRHHGGCGFGCCGGRDHGGCKCCSSFEEATAYKQTQN</sequence>
<evidence type="ECO:0000313" key="3">
    <source>
        <dbReference type="EMBL" id="KAJ9560997.1"/>
    </source>
</evidence>
<feature type="signal peptide" evidence="2">
    <location>
        <begin position="1"/>
        <end position="25"/>
    </location>
</feature>
<organism evidence="3 4">
    <name type="scientific">Centaurea solstitialis</name>
    <name type="common">yellow star-thistle</name>
    <dbReference type="NCBI Taxonomy" id="347529"/>
    <lineage>
        <taxon>Eukaryota</taxon>
        <taxon>Viridiplantae</taxon>
        <taxon>Streptophyta</taxon>
        <taxon>Embryophyta</taxon>
        <taxon>Tracheophyta</taxon>
        <taxon>Spermatophyta</taxon>
        <taxon>Magnoliopsida</taxon>
        <taxon>eudicotyledons</taxon>
        <taxon>Gunneridae</taxon>
        <taxon>Pentapetalae</taxon>
        <taxon>asterids</taxon>
        <taxon>campanulids</taxon>
        <taxon>Asterales</taxon>
        <taxon>Asteraceae</taxon>
        <taxon>Carduoideae</taxon>
        <taxon>Cardueae</taxon>
        <taxon>Centaureinae</taxon>
        <taxon>Centaurea</taxon>
    </lineage>
</organism>
<dbReference type="PANTHER" id="PTHR37389:SF41">
    <property type="entry name" value="GLYCINE-RICH PROTEIN 3 SHORT ISOFORM-LIKE"/>
    <property type="match status" value="1"/>
</dbReference>
<dbReference type="AlphaFoldDB" id="A0AA38U0I0"/>
<evidence type="ECO:0000256" key="2">
    <source>
        <dbReference type="SAM" id="SignalP"/>
    </source>
</evidence>
<reference evidence="3" key="1">
    <citation type="submission" date="2023-03" db="EMBL/GenBank/DDBJ databases">
        <title>Chromosome-scale reference genome and RAD-based genetic map of yellow starthistle (Centaurea solstitialis) reveal putative structural variation and QTLs associated with invader traits.</title>
        <authorList>
            <person name="Reatini B."/>
            <person name="Cang F.A."/>
            <person name="Jiang Q."/>
            <person name="Mckibben M.T.W."/>
            <person name="Barker M.S."/>
            <person name="Rieseberg L.H."/>
            <person name="Dlugosch K.M."/>
        </authorList>
    </citation>
    <scope>NUCLEOTIDE SEQUENCE</scope>
    <source>
        <strain evidence="3">CAN-66</strain>
        <tissue evidence="3">Leaf</tissue>
    </source>
</reference>
<accession>A0AA38U0I0</accession>
<proteinExistence type="predicted"/>
<feature type="region of interest" description="Disordered" evidence="1">
    <location>
        <begin position="31"/>
        <end position="61"/>
    </location>
</feature>
<dbReference type="EMBL" id="JARYMX010000002">
    <property type="protein sequence ID" value="KAJ9560997.1"/>
    <property type="molecule type" value="Genomic_DNA"/>
</dbReference>